<dbReference type="Gene3D" id="3.30.420.280">
    <property type="match status" value="1"/>
</dbReference>
<evidence type="ECO:0000313" key="2">
    <source>
        <dbReference type="Proteomes" id="UP000770629"/>
    </source>
</evidence>
<organism evidence="1 2">
    <name type="scientific">Rhizobium lentis</name>
    <dbReference type="NCBI Taxonomy" id="1138194"/>
    <lineage>
        <taxon>Bacteria</taxon>
        <taxon>Pseudomonadati</taxon>
        <taxon>Pseudomonadota</taxon>
        <taxon>Alphaproteobacteria</taxon>
        <taxon>Hyphomicrobiales</taxon>
        <taxon>Rhizobiaceae</taxon>
        <taxon>Rhizobium/Agrobacterium group</taxon>
        <taxon>Rhizobium</taxon>
    </lineage>
</organism>
<keyword evidence="2" id="KW-1185">Reference proteome</keyword>
<reference evidence="1 2" key="1">
    <citation type="submission" date="2020-04" db="EMBL/GenBank/DDBJ databases">
        <title>Global-level population genomics: horizontal gene transfer, symbiosis and evolution in Rhizobia.</title>
        <authorList>
            <person name="Gai Y."/>
        </authorList>
    </citation>
    <scope>NUCLEOTIDE SEQUENCE [LARGE SCALE GENOMIC DNA]</scope>
    <source>
        <strain evidence="1 2">BLR33</strain>
    </source>
</reference>
<comment type="caution">
    <text evidence="1">The sequence shown here is derived from an EMBL/GenBank/DDBJ whole genome shotgun (WGS) entry which is preliminary data.</text>
</comment>
<evidence type="ECO:0000313" key="1">
    <source>
        <dbReference type="EMBL" id="MBX5089359.1"/>
    </source>
</evidence>
<dbReference type="Pfam" id="PF03237">
    <property type="entry name" value="Terminase_6N"/>
    <property type="match status" value="1"/>
</dbReference>
<accession>A0ABS7ID45</accession>
<dbReference type="Gene3D" id="3.40.50.300">
    <property type="entry name" value="P-loop containing nucleotide triphosphate hydrolases"/>
    <property type="match status" value="1"/>
</dbReference>
<dbReference type="Proteomes" id="UP000770629">
    <property type="component" value="Unassembled WGS sequence"/>
</dbReference>
<dbReference type="EMBL" id="JABDYF010000003">
    <property type="protein sequence ID" value="MBX5089359.1"/>
    <property type="molecule type" value="Genomic_DNA"/>
</dbReference>
<dbReference type="InterPro" id="IPR027417">
    <property type="entry name" value="P-loop_NTPase"/>
</dbReference>
<proteinExistence type="predicted"/>
<sequence length="512" mass="58182">MATQADATIDTHLHPKQMAAFNSEATEILYGGAAGGGKSHLMRIAAIIWCSEIPGLQVYLFRRIRDDLIKNHMEGPNGFRSVLAGWVECGFVTIVEDEIRFWNGSKIYLCHCKDEKDRFKYQGAEIHLLLVDELTHFTDKIYRFLRNRVRMVGIAIPEKYKGRFPRIICGANPGGIGHQFVKMTFIDGQQPMKVYQAANSEGGMLRQFIPARLEDNPSMEENDPGYDARLHGLGSESLVRAMRHGDWDIIDGAFFDNFRQDRHVIKPFAIPEEWTRFRAGDWGSARPFSFGWYAIASDDYEASPGVIIPRGALVRYREWYGVSTDKEGKFVPNQGVKMTADAVGLGILQRERGDKITYGVLDPAAFAKDGGPSIRERISKATGHKVLFRPADNKRVTARGAMGGWDQMRSRLDGDEDGRPMLFFFDTCIHAIRTIPALQHDEDKPEDLNTDMEDHVADEVRYACMSRPYLRVVRDKPKQQEITFQADEKTGVIKSNLTFAELIKRQERRRRA</sequence>
<protein>
    <submittedName>
        <fullName evidence="1">Terminase</fullName>
    </submittedName>
</protein>
<gene>
    <name evidence="1" type="ORF">HJB60_09265</name>
</gene>
<name>A0ABS7ID45_9HYPH</name>